<sequence length="305" mass="35753">MGFLKGTCPNCKGELQIPEELDKVICMYCGGEILKCDALNQNKEILNDPEYLNEIKETKEKFSKTLFELNDPMKNFNKKEYKSEFQKFYSQNEKTLVKIEQLYQKSPVKDQLLKEFADTFLEAVKDALAKQKSKRKADDALLDYNMILAVYLFPAILELEGSSSQPLAQTVLDCWKENFPKTNLALSSFENINEGFNKKFCYITTAVCESLGKTDDCYELTLLRNYRDLYLQKQPNGEEVIKKYYDIAPTIVKHINKHPDNKIIYKKVWEDYLYPCIQCIELDQNKKCMKIYTDMVEILEKKYFM</sequence>
<reference evidence="1 2" key="1">
    <citation type="submission" date="2018-07" db="EMBL/GenBank/DDBJ databases">
        <title>Anaerosacharophilus polymeroproducens gen. nov. sp. nov., an anaerobic bacterium isolated from salt field.</title>
        <authorList>
            <person name="Kim W."/>
            <person name="Yang S.-H."/>
            <person name="Oh J."/>
            <person name="Lee J.-H."/>
            <person name="Kwon K.K."/>
        </authorList>
    </citation>
    <scope>NUCLEOTIDE SEQUENCE [LARGE SCALE GENOMIC DNA]</scope>
    <source>
        <strain evidence="1 2">MCWD5</strain>
    </source>
</reference>
<gene>
    <name evidence="1" type="ORF">DWV06_11640</name>
</gene>
<dbReference type="NCBIfam" id="NF041770">
    <property type="entry name" value="CFI_box_CTERM"/>
    <property type="match status" value="1"/>
</dbReference>
<accession>A0A371ATZ2</accession>
<evidence type="ECO:0000313" key="1">
    <source>
        <dbReference type="EMBL" id="RDU23012.1"/>
    </source>
</evidence>
<keyword evidence="2" id="KW-1185">Reference proteome</keyword>
<protein>
    <submittedName>
        <fullName evidence="1">Uncharacterized protein</fullName>
    </submittedName>
</protein>
<proteinExistence type="predicted"/>
<dbReference type="OrthoDB" id="583109at2"/>
<organism evidence="1 2">
    <name type="scientific">Anaerosacchariphilus polymeriproducens</name>
    <dbReference type="NCBI Taxonomy" id="1812858"/>
    <lineage>
        <taxon>Bacteria</taxon>
        <taxon>Bacillati</taxon>
        <taxon>Bacillota</taxon>
        <taxon>Clostridia</taxon>
        <taxon>Lachnospirales</taxon>
        <taxon>Lachnospiraceae</taxon>
        <taxon>Anaerosacchariphilus</taxon>
    </lineage>
</organism>
<comment type="caution">
    <text evidence="1">The sequence shown here is derived from an EMBL/GenBank/DDBJ whole genome shotgun (WGS) entry which is preliminary data.</text>
</comment>
<dbReference type="RefSeq" id="WP_115482354.1">
    <property type="nucleotide sequence ID" value="NZ_QRCT01000034.1"/>
</dbReference>
<dbReference type="InterPro" id="IPR049886">
    <property type="entry name" value="CFI_box_CTERM_dom"/>
</dbReference>
<name>A0A371ATZ2_9FIRM</name>
<dbReference type="EMBL" id="QRCT01000034">
    <property type="protein sequence ID" value="RDU23012.1"/>
    <property type="molecule type" value="Genomic_DNA"/>
</dbReference>
<dbReference type="AlphaFoldDB" id="A0A371ATZ2"/>
<evidence type="ECO:0000313" key="2">
    <source>
        <dbReference type="Proteomes" id="UP000255036"/>
    </source>
</evidence>
<dbReference type="Proteomes" id="UP000255036">
    <property type="component" value="Unassembled WGS sequence"/>
</dbReference>